<feature type="domain" description="EGF-like" evidence="10">
    <location>
        <begin position="205"/>
        <end position="241"/>
    </location>
</feature>
<evidence type="ECO:0000259" key="10">
    <source>
        <dbReference type="PROSITE" id="PS50026"/>
    </source>
</evidence>
<feature type="disulfide bond" evidence="6">
    <location>
        <begin position="118"/>
        <end position="127"/>
    </location>
</feature>
<dbReference type="FunFam" id="2.10.25.10:FF:000327">
    <property type="entry name" value="neurogenic locus notch homolog protein 4"/>
    <property type="match status" value="2"/>
</dbReference>
<dbReference type="PROSITE" id="PS50026">
    <property type="entry name" value="EGF_3"/>
    <property type="match status" value="7"/>
</dbReference>
<dbReference type="GO" id="GO:0030855">
    <property type="term" value="P:epithelial cell differentiation"/>
    <property type="evidence" value="ECO:0007669"/>
    <property type="project" value="UniProtKB-ARBA"/>
</dbReference>
<dbReference type="RefSeq" id="XP_013406106.1">
    <property type="nucleotide sequence ID" value="XM_013550652.1"/>
</dbReference>
<feature type="disulfide bond" evidence="7">
    <location>
        <begin position="434"/>
        <end position="444"/>
    </location>
</feature>
<sequence length="465" mass="50391">MDLAPEETTSVYESLRISGPTDNADDPNTSITQPPKTKVNRRLQIALVLVGIMCAALVAIVVWSLAFTQKENSDKLNHEFESLVSANNGSNDINECMNNPCARGATCRNNHGGFDCDCLPGFTGKLCQLEISECSSRPCQNGGTCVDMVNSYRCLCSVGYLGTNCQERDPCRSSPCQNGATCRNQNDTYSCSCPFGYTGRICETMSNHCLSKPCRNGAHCENTLESFRCSCSSGFQGTLCENDINECMSKPCVRGATCINNHGGFDCDCPPGFTGKLCQLEISECSSRPCQNGGTCVDMVNSYRCLCSAGYYGTNCQGNQCRSQPCQNGATCRSYANTYSCSCRTGYSGRDCESAFLQRNLYRIVGININGKYGGRVEVKHNGVWGTVCDDYWNNTDAKVFCKSLNLPHSNAVAVQSAYFGQGTGDIWLDDVLCTGSEPNIASCKHAGWANENCGHHEDAGVLCF</sequence>
<gene>
    <name evidence="13" type="primary">LOC106170683</name>
</gene>
<keyword evidence="3" id="KW-0677">Repeat</keyword>
<dbReference type="SMART" id="SM00179">
    <property type="entry name" value="EGF_CA"/>
    <property type="match status" value="7"/>
</dbReference>
<feature type="domain" description="EGF-like" evidence="10">
    <location>
        <begin position="318"/>
        <end position="353"/>
    </location>
</feature>
<dbReference type="FunFam" id="3.10.250.10:FF:000011">
    <property type="entry name" value="Scavenger receptor class A member 5"/>
    <property type="match status" value="1"/>
</dbReference>
<dbReference type="FunFam" id="2.10.25.10:FF:000006">
    <property type="entry name" value="Versican core protein-like isoform 1"/>
    <property type="match status" value="1"/>
</dbReference>
<evidence type="ECO:0000256" key="3">
    <source>
        <dbReference type="ARBA" id="ARBA00022737"/>
    </source>
</evidence>
<dbReference type="PROSITE" id="PS00022">
    <property type="entry name" value="EGF_1"/>
    <property type="match status" value="7"/>
</dbReference>
<dbReference type="InterPro" id="IPR049883">
    <property type="entry name" value="NOTCH1_EGF-like"/>
</dbReference>
<keyword evidence="9" id="KW-0472">Membrane</keyword>
<dbReference type="Pfam" id="PF00530">
    <property type="entry name" value="SRCR"/>
    <property type="match status" value="1"/>
</dbReference>
<dbReference type="InterPro" id="IPR000152">
    <property type="entry name" value="EGF-type_Asp/Asn_hydroxyl_site"/>
</dbReference>
<feature type="disulfide bond" evidence="6">
    <location>
        <begin position="156"/>
        <end position="165"/>
    </location>
</feature>
<dbReference type="SUPFAM" id="SSF57184">
    <property type="entry name" value="Growth factor receptor domain"/>
    <property type="match status" value="2"/>
</dbReference>
<dbReference type="CDD" id="cd00054">
    <property type="entry name" value="EGF_CA"/>
    <property type="match status" value="7"/>
</dbReference>
<feature type="disulfide bond" evidence="6">
    <location>
        <begin position="269"/>
        <end position="278"/>
    </location>
</feature>
<dbReference type="GeneID" id="106170683"/>
<dbReference type="PANTHER" id="PTHR24049">
    <property type="entry name" value="CRUMBS FAMILY MEMBER"/>
    <property type="match status" value="1"/>
</dbReference>
<dbReference type="SUPFAM" id="SSF56487">
    <property type="entry name" value="SRCR-like"/>
    <property type="match status" value="1"/>
</dbReference>
<dbReference type="PRINTS" id="PR00010">
    <property type="entry name" value="EGFBLOOD"/>
</dbReference>
<keyword evidence="2" id="KW-0732">Signal</keyword>
<dbReference type="GO" id="GO:0005509">
    <property type="term" value="F:calcium ion binding"/>
    <property type="evidence" value="ECO:0007669"/>
    <property type="project" value="InterPro"/>
</dbReference>
<feature type="compositionally biased region" description="Polar residues" evidence="8">
    <location>
        <begin position="26"/>
        <end position="35"/>
    </location>
</feature>
<feature type="region of interest" description="Disordered" evidence="8">
    <location>
        <begin position="1"/>
        <end position="35"/>
    </location>
</feature>
<dbReference type="InParanoid" id="A0A1S3J789"/>
<feature type="domain" description="SRCR" evidence="11">
    <location>
        <begin position="362"/>
        <end position="465"/>
    </location>
</feature>
<dbReference type="KEGG" id="lak:106170683"/>
<dbReference type="Gene3D" id="2.10.25.10">
    <property type="entry name" value="Laminin"/>
    <property type="match status" value="7"/>
</dbReference>
<dbReference type="FunFam" id="2.10.25.10:FF:000109">
    <property type="entry name" value="Notch homolog 4, [Drosophila]"/>
    <property type="match status" value="1"/>
</dbReference>
<dbReference type="SMART" id="SM00202">
    <property type="entry name" value="SR"/>
    <property type="match status" value="1"/>
</dbReference>
<feature type="disulfide bond" evidence="6">
    <location>
        <begin position="231"/>
        <end position="240"/>
    </location>
</feature>
<dbReference type="InterPro" id="IPR001190">
    <property type="entry name" value="SRCR"/>
</dbReference>
<evidence type="ECO:0000256" key="6">
    <source>
        <dbReference type="PROSITE-ProRule" id="PRU00076"/>
    </source>
</evidence>
<dbReference type="AlphaFoldDB" id="A0A1S3J789"/>
<keyword evidence="5" id="KW-0325">Glycoprotein</keyword>
<feature type="disulfide bond" evidence="6">
    <location>
        <begin position="193"/>
        <end position="202"/>
    </location>
</feature>
<feature type="domain" description="EGF-like" evidence="10">
    <location>
        <begin position="167"/>
        <end position="203"/>
    </location>
</feature>
<keyword evidence="9" id="KW-1133">Transmembrane helix</keyword>
<dbReference type="PROSITE" id="PS50287">
    <property type="entry name" value="SRCR_2"/>
    <property type="match status" value="1"/>
</dbReference>
<dbReference type="InterPro" id="IPR009030">
    <property type="entry name" value="Growth_fac_rcpt_cys_sf"/>
</dbReference>
<dbReference type="PROSITE" id="PS01186">
    <property type="entry name" value="EGF_2"/>
    <property type="match status" value="7"/>
</dbReference>
<dbReference type="OrthoDB" id="5953235at2759"/>
<keyword evidence="4 7" id="KW-1015">Disulfide bond</keyword>
<keyword evidence="12" id="KW-1185">Reference proteome</keyword>
<dbReference type="STRING" id="7574.A0A1S3J789"/>
<dbReference type="FunFam" id="2.10.25.10:FF:000122">
    <property type="entry name" value="Protein crumbs homolog 2"/>
    <property type="match status" value="1"/>
</dbReference>
<dbReference type="InterPro" id="IPR000742">
    <property type="entry name" value="EGF"/>
</dbReference>
<dbReference type="InterPro" id="IPR051022">
    <property type="entry name" value="Notch_Cell-Fate_Det"/>
</dbReference>
<dbReference type="PROSITE" id="PS00010">
    <property type="entry name" value="ASX_HYDROXYL"/>
    <property type="match status" value="6"/>
</dbReference>
<evidence type="ECO:0000256" key="8">
    <source>
        <dbReference type="SAM" id="MobiDB-lite"/>
    </source>
</evidence>
<evidence type="ECO:0000256" key="4">
    <source>
        <dbReference type="ARBA" id="ARBA00023157"/>
    </source>
</evidence>
<dbReference type="InterPro" id="IPR036772">
    <property type="entry name" value="SRCR-like_dom_sf"/>
</dbReference>
<dbReference type="InterPro" id="IPR001881">
    <property type="entry name" value="EGF-like_Ca-bd_dom"/>
</dbReference>
<dbReference type="FunFam" id="2.10.25.10:FF:000123">
    <property type="entry name" value="Crumbs homolog 1 (Drosophila)"/>
    <property type="match status" value="1"/>
</dbReference>
<keyword evidence="1 6" id="KW-0245">EGF-like domain</keyword>
<dbReference type="Gene3D" id="3.10.250.10">
    <property type="entry name" value="SRCR-like domain"/>
    <property type="match status" value="1"/>
</dbReference>
<dbReference type="Pfam" id="PF07645">
    <property type="entry name" value="EGF_CA"/>
    <property type="match status" value="2"/>
</dbReference>
<evidence type="ECO:0000256" key="7">
    <source>
        <dbReference type="PROSITE-ProRule" id="PRU00196"/>
    </source>
</evidence>
<feature type="domain" description="EGF-like" evidence="10">
    <location>
        <begin position="243"/>
        <end position="279"/>
    </location>
</feature>
<keyword evidence="9" id="KW-0812">Transmembrane</keyword>
<evidence type="ECO:0000313" key="13">
    <source>
        <dbReference type="RefSeq" id="XP_013406106.1"/>
    </source>
</evidence>
<organism evidence="12 13">
    <name type="scientific">Lingula anatina</name>
    <name type="common">Brachiopod</name>
    <name type="synonym">Lingula unguis</name>
    <dbReference type="NCBI Taxonomy" id="7574"/>
    <lineage>
        <taxon>Eukaryota</taxon>
        <taxon>Metazoa</taxon>
        <taxon>Spiralia</taxon>
        <taxon>Lophotrochozoa</taxon>
        <taxon>Brachiopoda</taxon>
        <taxon>Linguliformea</taxon>
        <taxon>Lingulata</taxon>
        <taxon>Lingulida</taxon>
        <taxon>Linguloidea</taxon>
        <taxon>Lingulidae</taxon>
        <taxon>Lingula</taxon>
    </lineage>
</organism>
<feature type="disulfide bond" evidence="6">
    <location>
        <begin position="307"/>
        <end position="316"/>
    </location>
</feature>
<comment type="caution">
    <text evidence="7">Lacks conserved residue(s) required for the propagation of feature annotation.</text>
</comment>
<dbReference type="FunFam" id="2.10.25.10:FF:000459">
    <property type="entry name" value="Axotactin, isoform B"/>
    <property type="match status" value="1"/>
</dbReference>
<protein>
    <submittedName>
        <fullName evidence="13">Fibropellin-3-like isoform X1</fullName>
    </submittedName>
</protein>
<proteinExistence type="predicted"/>
<evidence type="ECO:0000256" key="1">
    <source>
        <dbReference type="ARBA" id="ARBA00022536"/>
    </source>
</evidence>
<accession>A0A1S3J789</accession>
<evidence type="ECO:0000256" key="2">
    <source>
        <dbReference type="ARBA" id="ARBA00022729"/>
    </source>
</evidence>
<dbReference type="PRINTS" id="PR00258">
    <property type="entry name" value="SPERACTRCPTR"/>
</dbReference>
<evidence type="ECO:0000256" key="5">
    <source>
        <dbReference type="ARBA" id="ARBA00023180"/>
    </source>
</evidence>
<dbReference type="SMART" id="SM00181">
    <property type="entry name" value="EGF"/>
    <property type="match status" value="7"/>
</dbReference>
<name>A0A1S3J789_LINAN</name>
<dbReference type="Pfam" id="PF00008">
    <property type="entry name" value="EGF"/>
    <property type="match status" value="5"/>
</dbReference>
<feature type="transmembrane region" description="Helical" evidence="9">
    <location>
        <begin position="45"/>
        <end position="66"/>
    </location>
</feature>
<feature type="domain" description="EGF-like" evidence="10">
    <location>
        <begin position="281"/>
        <end position="317"/>
    </location>
</feature>
<dbReference type="Proteomes" id="UP000085678">
    <property type="component" value="Unplaced"/>
</dbReference>
<feature type="disulfide bond" evidence="6">
    <location>
        <begin position="343"/>
        <end position="352"/>
    </location>
</feature>
<evidence type="ECO:0000256" key="9">
    <source>
        <dbReference type="SAM" id="Phobius"/>
    </source>
</evidence>
<dbReference type="GO" id="GO:0050877">
    <property type="term" value="P:nervous system process"/>
    <property type="evidence" value="ECO:0007669"/>
    <property type="project" value="UniProtKB-ARBA"/>
</dbReference>
<dbReference type="PANTHER" id="PTHR24049:SF22">
    <property type="entry name" value="DROSOPHILA CRUMBS HOMOLOG"/>
    <property type="match status" value="1"/>
</dbReference>
<feature type="domain" description="EGF-like" evidence="10">
    <location>
        <begin position="130"/>
        <end position="166"/>
    </location>
</feature>
<evidence type="ECO:0000313" key="12">
    <source>
        <dbReference type="Proteomes" id="UP000085678"/>
    </source>
</evidence>
<evidence type="ECO:0000259" key="11">
    <source>
        <dbReference type="PROSITE" id="PS50287"/>
    </source>
</evidence>
<reference evidence="13" key="1">
    <citation type="submission" date="2025-08" db="UniProtKB">
        <authorList>
            <consortium name="RefSeq"/>
        </authorList>
    </citation>
    <scope>IDENTIFICATION</scope>
    <source>
        <tissue evidence="13">Gonads</tissue>
    </source>
</reference>
<feature type="domain" description="EGF-like" evidence="10">
    <location>
        <begin position="92"/>
        <end position="128"/>
    </location>
</feature>
<dbReference type="GO" id="GO:0009653">
    <property type="term" value="P:anatomical structure morphogenesis"/>
    <property type="evidence" value="ECO:0007669"/>
    <property type="project" value="UniProtKB-ARBA"/>
</dbReference>
<dbReference type="GO" id="GO:0016020">
    <property type="term" value="C:membrane"/>
    <property type="evidence" value="ECO:0007669"/>
    <property type="project" value="InterPro"/>
</dbReference>